<dbReference type="GO" id="GO:0016787">
    <property type="term" value="F:hydrolase activity"/>
    <property type="evidence" value="ECO:0007669"/>
    <property type="project" value="UniProtKB-KW"/>
</dbReference>
<dbReference type="SUPFAM" id="SSF53474">
    <property type="entry name" value="alpha/beta-Hydrolases"/>
    <property type="match status" value="1"/>
</dbReference>
<dbReference type="InterPro" id="IPR050266">
    <property type="entry name" value="AB_hydrolase_sf"/>
</dbReference>
<evidence type="ECO:0000259" key="2">
    <source>
        <dbReference type="Pfam" id="PF00561"/>
    </source>
</evidence>
<dbReference type="Proteomes" id="UP000807769">
    <property type="component" value="Unassembled WGS sequence"/>
</dbReference>
<dbReference type="EMBL" id="JABBWG010000001">
    <property type="protein sequence ID" value="KAG1826826.1"/>
    <property type="molecule type" value="Genomic_DNA"/>
</dbReference>
<dbReference type="PANTHER" id="PTHR43798">
    <property type="entry name" value="MONOACYLGLYCEROL LIPASE"/>
    <property type="match status" value="1"/>
</dbReference>
<keyword evidence="4" id="KW-1185">Reference proteome</keyword>
<reference evidence="3" key="1">
    <citation type="journal article" date="2020" name="New Phytol.">
        <title>Comparative genomics reveals dynamic genome evolution in host specialist ectomycorrhizal fungi.</title>
        <authorList>
            <person name="Lofgren L.A."/>
            <person name="Nguyen N.H."/>
            <person name="Vilgalys R."/>
            <person name="Ruytinx J."/>
            <person name="Liao H.L."/>
            <person name="Branco S."/>
            <person name="Kuo A."/>
            <person name="LaButti K."/>
            <person name="Lipzen A."/>
            <person name="Andreopoulos W."/>
            <person name="Pangilinan J."/>
            <person name="Riley R."/>
            <person name="Hundley H."/>
            <person name="Na H."/>
            <person name="Barry K."/>
            <person name="Grigoriev I.V."/>
            <person name="Stajich J.E."/>
            <person name="Kennedy P.G."/>
        </authorList>
    </citation>
    <scope>NUCLEOTIDE SEQUENCE</scope>
    <source>
        <strain evidence="3">MN1</strain>
    </source>
</reference>
<dbReference type="PANTHER" id="PTHR43798:SF31">
    <property type="entry name" value="AB HYDROLASE SUPERFAMILY PROTEIN YCLE"/>
    <property type="match status" value="1"/>
</dbReference>
<dbReference type="OrthoDB" id="8119704at2759"/>
<dbReference type="InterPro" id="IPR029058">
    <property type="entry name" value="AB_hydrolase_fold"/>
</dbReference>
<organism evidence="3 4">
    <name type="scientific">Suillus subaureus</name>
    <dbReference type="NCBI Taxonomy" id="48587"/>
    <lineage>
        <taxon>Eukaryota</taxon>
        <taxon>Fungi</taxon>
        <taxon>Dikarya</taxon>
        <taxon>Basidiomycota</taxon>
        <taxon>Agaricomycotina</taxon>
        <taxon>Agaricomycetes</taxon>
        <taxon>Agaricomycetidae</taxon>
        <taxon>Boletales</taxon>
        <taxon>Suillineae</taxon>
        <taxon>Suillaceae</taxon>
        <taxon>Suillus</taxon>
    </lineage>
</organism>
<dbReference type="GeneID" id="64623830"/>
<dbReference type="AlphaFoldDB" id="A0A9P7JJR7"/>
<evidence type="ECO:0000313" key="4">
    <source>
        <dbReference type="Proteomes" id="UP000807769"/>
    </source>
</evidence>
<dbReference type="InterPro" id="IPR000073">
    <property type="entry name" value="AB_hydrolase_1"/>
</dbReference>
<evidence type="ECO:0000313" key="3">
    <source>
        <dbReference type="EMBL" id="KAG1826826.1"/>
    </source>
</evidence>
<accession>A0A9P7JJR7</accession>
<dbReference type="Gene3D" id="3.40.50.1820">
    <property type="entry name" value="alpha/beta hydrolase"/>
    <property type="match status" value="1"/>
</dbReference>
<dbReference type="GO" id="GO:0016020">
    <property type="term" value="C:membrane"/>
    <property type="evidence" value="ECO:0007669"/>
    <property type="project" value="TreeGrafter"/>
</dbReference>
<proteinExistence type="predicted"/>
<keyword evidence="1 3" id="KW-0378">Hydrolase</keyword>
<comment type="caution">
    <text evidence="3">The sequence shown here is derived from an EMBL/GenBank/DDBJ whole genome shotgun (WGS) entry which is preliminary data.</text>
</comment>
<name>A0A9P7JJR7_9AGAM</name>
<feature type="domain" description="AB hydrolase-1" evidence="2">
    <location>
        <begin position="32"/>
        <end position="115"/>
    </location>
</feature>
<sequence length="308" mass="34914">MDDYSTLQLPDGTQLAYEVLGSDHKPEGASVPLVFVGGTTSCRRDASKVSSLLAKHRQVLVYDHRGMGDSKTRKDDPFTIETLARDLLSLIQHLQWSEVALCGHSMGGVVVQSLLFLPFHRTNPTPLRFHVTHVVLACTTFTPVLDPKYGLKFPRRPTGPLTRELIRELVRLTMLPNYDPEWFASEANQKRIEEIVDRGLIGRSPFKTILQQKRAVSQYDFTGFHSRLSPDTQFMIIHGELDQILPFSNVQGFLRLIPWARVVPVGDAPGSVPTLRFGHDWVEYFDPQVWYGVFEVFLQAGCREKARL</sequence>
<protein>
    <submittedName>
        <fullName evidence="3">Alpha/Beta hydrolase protein</fullName>
    </submittedName>
</protein>
<gene>
    <name evidence="3" type="ORF">BJ212DRAFT_1256779</name>
</gene>
<evidence type="ECO:0000256" key="1">
    <source>
        <dbReference type="ARBA" id="ARBA00022801"/>
    </source>
</evidence>
<dbReference type="RefSeq" id="XP_041199673.1">
    <property type="nucleotide sequence ID" value="XM_041329813.1"/>
</dbReference>
<dbReference type="Pfam" id="PF00561">
    <property type="entry name" value="Abhydrolase_1"/>
    <property type="match status" value="1"/>
</dbReference>